<protein>
    <submittedName>
        <fullName evidence="1">Uncharacterized protein</fullName>
    </submittedName>
</protein>
<organism evidence="1 2">
    <name type="scientific">Cardiocondyla obscurior</name>
    <dbReference type="NCBI Taxonomy" id="286306"/>
    <lineage>
        <taxon>Eukaryota</taxon>
        <taxon>Metazoa</taxon>
        <taxon>Ecdysozoa</taxon>
        <taxon>Arthropoda</taxon>
        <taxon>Hexapoda</taxon>
        <taxon>Insecta</taxon>
        <taxon>Pterygota</taxon>
        <taxon>Neoptera</taxon>
        <taxon>Endopterygota</taxon>
        <taxon>Hymenoptera</taxon>
        <taxon>Apocrita</taxon>
        <taxon>Aculeata</taxon>
        <taxon>Formicoidea</taxon>
        <taxon>Formicidae</taxon>
        <taxon>Myrmicinae</taxon>
        <taxon>Cardiocondyla</taxon>
    </lineage>
</organism>
<comment type="caution">
    <text evidence="1">The sequence shown here is derived from an EMBL/GenBank/DDBJ whole genome shotgun (WGS) entry which is preliminary data.</text>
</comment>
<proteinExistence type="predicted"/>
<dbReference type="AlphaFoldDB" id="A0AAW2EWF5"/>
<sequence length="29" mass="3149">MAFVDLSNCVCPFVETFGCIPNLLANACR</sequence>
<evidence type="ECO:0000313" key="2">
    <source>
        <dbReference type="Proteomes" id="UP001430953"/>
    </source>
</evidence>
<keyword evidence="2" id="KW-1185">Reference proteome</keyword>
<name>A0AAW2EWF5_9HYME</name>
<accession>A0AAW2EWF5</accession>
<dbReference type="EMBL" id="JADYXP020000017">
    <property type="protein sequence ID" value="KAL0106928.1"/>
    <property type="molecule type" value="Genomic_DNA"/>
</dbReference>
<reference evidence="1 2" key="1">
    <citation type="submission" date="2023-03" db="EMBL/GenBank/DDBJ databases">
        <title>High recombination rates correlate with genetic variation in Cardiocondyla obscurior ants.</title>
        <authorList>
            <person name="Errbii M."/>
        </authorList>
    </citation>
    <scope>NUCLEOTIDE SEQUENCE [LARGE SCALE GENOMIC DNA]</scope>
    <source>
        <strain evidence="1">Alpha-2009</strain>
        <tissue evidence="1">Whole body</tissue>
    </source>
</reference>
<dbReference type="Proteomes" id="UP001430953">
    <property type="component" value="Unassembled WGS sequence"/>
</dbReference>
<evidence type="ECO:0000313" key="1">
    <source>
        <dbReference type="EMBL" id="KAL0106928.1"/>
    </source>
</evidence>
<gene>
    <name evidence="1" type="ORF">PUN28_015445</name>
</gene>